<keyword evidence="4 6" id="KW-0472">Membrane</keyword>
<evidence type="ECO:0000256" key="5">
    <source>
        <dbReference type="SAM" id="MobiDB-lite"/>
    </source>
</evidence>
<evidence type="ECO:0000256" key="1">
    <source>
        <dbReference type="ARBA" id="ARBA00004651"/>
    </source>
</evidence>
<reference evidence="8 9" key="1">
    <citation type="submission" date="2018-09" db="EMBL/GenBank/DDBJ databases">
        <title>YIM 75507 draft genome.</title>
        <authorList>
            <person name="Tang S."/>
            <person name="Feng Y."/>
        </authorList>
    </citation>
    <scope>NUCLEOTIDE SEQUENCE [LARGE SCALE GENOMIC DNA]</scope>
    <source>
        <strain evidence="8 9">YIM 75507</strain>
    </source>
</reference>
<proteinExistence type="predicted"/>
<feature type="transmembrane region" description="Helical" evidence="6">
    <location>
        <begin position="96"/>
        <end position="116"/>
    </location>
</feature>
<dbReference type="SUPFAM" id="SSF103473">
    <property type="entry name" value="MFS general substrate transporter"/>
    <property type="match status" value="1"/>
</dbReference>
<name>A0A3A4B6S2_9ACTN</name>
<gene>
    <name evidence="8" type="ORF">D5H75_24935</name>
</gene>
<protein>
    <submittedName>
        <fullName evidence="8">MFS transporter</fullName>
    </submittedName>
</protein>
<dbReference type="InterPro" id="IPR020846">
    <property type="entry name" value="MFS_dom"/>
</dbReference>
<feature type="transmembrane region" description="Helical" evidence="6">
    <location>
        <begin position="239"/>
        <end position="264"/>
    </location>
</feature>
<evidence type="ECO:0000313" key="8">
    <source>
        <dbReference type="EMBL" id="RJL27252.1"/>
    </source>
</evidence>
<comment type="caution">
    <text evidence="8">The sequence shown here is derived from an EMBL/GenBank/DDBJ whole genome shotgun (WGS) entry which is preliminary data.</text>
</comment>
<dbReference type="InterPro" id="IPR011701">
    <property type="entry name" value="MFS"/>
</dbReference>
<evidence type="ECO:0000259" key="7">
    <source>
        <dbReference type="PROSITE" id="PS50850"/>
    </source>
</evidence>
<evidence type="ECO:0000256" key="3">
    <source>
        <dbReference type="ARBA" id="ARBA00022989"/>
    </source>
</evidence>
<feature type="transmembrane region" description="Helical" evidence="6">
    <location>
        <begin position="276"/>
        <end position="295"/>
    </location>
</feature>
<evidence type="ECO:0000256" key="2">
    <source>
        <dbReference type="ARBA" id="ARBA00022692"/>
    </source>
</evidence>
<feature type="transmembrane region" description="Helical" evidence="6">
    <location>
        <begin position="72"/>
        <end position="90"/>
    </location>
</feature>
<feature type="region of interest" description="Disordered" evidence="5">
    <location>
        <begin position="193"/>
        <end position="217"/>
    </location>
</feature>
<feature type="transmembrane region" description="Helical" evidence="6">
    <location>
        <begin position="362"/>
        <end position="382"/>
    </location>
</feature>
<feature type="transmembrane region" description="Helical" evidence="6">
    <location>
        <begin position="302"/>
        <end position="322"/>
    </location>
</feature>
<dbReference type="AlphaFoldDB" id="A0A3A4B6S2"/>
<keyword evidence="2 6" id="KW-0812">Transmembrane</keyword>
<feature type="transmembrane region" description="Helical" evidence="6">
    <location>
        <begin position="388"/>
        <end position="409"/>
    </location>
</feature>
<dbReference type="Proteomes" id="UP000265768">
    <property type="component" value="Unassembled WGS sequence"/>
</dbReference>
<dbReference type="GO" id="GO:0022857">
    <property type="term" value="F:transmembrane transporter activity"/>
    <property type="evidence" value="ECO:0007669"/>
    <property type="project" value="InterPro"/>
</dbReference>
<feature type="transmembrane region" description="Helical" evidence="6">
    <location>
        <begin position="39"/>
        <end position="60"/>
    </location>
</feature>
<dbReference type="EMBL" id="QZEY01000011">
    <property type="protein sequence ID" value="RJL27252.1"/>
    <property type="molecule type" value="Genomic_DNA"/>
</dbReference>
<keyword evidence="3 6" id="KW-1133">Transmembrane helix</keyword>
<comment type="subcellular location">
    <subcellularLocation>
        <location evidence="1">Cell membrane</location>
        <topology evidence="1">Multi-pass membrane protein</topology>
    </subcellularLocation>
</comment>
<dbReference type="PROSITE" id="PS50850">
    <property type="entry name" value="MFS"/>
    <property type="match status" value="1"/>
</dbReference>
<feature type="transmembrane region" description="Helical" evidence="6">
    <location>
        <begin position="328"/>
        <end position="350"/>
    </location>
</feature>
<evidence type="ECO:0000313" key="9">
    <source>
        <dbReference type="Proteomes" id="UP000265768"/>
    </source>
</evidence>
<dbReference type="Gene3D" id="1.20.1250.20">
    <property type="entry name" value="MFS general substrate transporter like domains"/>
    <property type="match status" value="2"/>
</dbReference>
<keyword evidence="9" id="KW-1185">Reference proteome</keyword>
<feature type="transmembrane region" description="Helical" evidence="6">
    <location>
        <begin position="165"/>
        <end position="184"/>
    </location>
</feature>
<accession>A0A3A4B6S2</accession>
<feature type="transmembrane region" description="Helical" evidence="6">
    <location>
        <begin position="137"/>
        <end position="159"/>
    </location>
</feature>
<dbReference type="GO" id="GO:0005886">
    <property type="term" value="C:plasma membrane"/>
    <property type="evidence" value="ECO:0007669"/>
    <property type="project" value="UniProtKB-SubCell"/>
</dbReference>
<evidence type="ECO:0000256" key="4">
    <source>
        <dbReference type="ARBA" id="ARBA00023136"/>
    </source>
</evidence>
<sequence length="428" mass="42865">MLRTPHALFGFCAALVGRLSYGTVFLSLALAVKESTGSFSMLGTVTALFGFASVLGSPVRAALVDRYGPRRALPPMAFGYAVALGGLALATSRPGAPGLLLAVLAAVAGLGTPPLGPTMRALWSDLLPDRALLQRAYSLDTVAEELLYVTGPLLVGLLIQVAPPWTGVAASALLILSGSLALAWSPALRARPAGTTETAGTGETAGTIGSTGADGADGAAAARPYRALSRRPRRPYGAALGRAIGVAAGLGMALGAVELLVIAVADEHGRPGTVPWTMAALSAGSAIGGLAYGAVRWRVSTMARLGALGAALGLTLAAMGLFPHPYPLIAMAALGGVCVAPALTTAYLIADETAAREARTRAITWIGTAFNAGSSASAGAVGLLVERVPLPVCFLAAALPVLLSAAVALGRRSAGRDPGPARPAEVSA</sequence>
<evidence type="ECO:0000256" key="6">
    <source>
        <dbReference type="SAM" id="Phobius"/>
    </source>
</evidence>
<dbReference type="Pfam" id="PF07690">
    <property type="entry name" value="MFS_1"/>
    <property type="match status" value="1"/>
</dbReference>
<dbReference type="InterPro" id="IPR036259">
    <property type="entry name" value="MFS_trans_sf"/>
</dbReference>
<dbReference type="PANTHER" id="PTHR23542">
    <property type="match status" value="1"/>
</dbReference>
<dbReference type="PANTHER" id="PTHR23542:SF1">
    <property type="entry name" value="MAJOR FACILITATOR SUPERFAMILY (MFS) PROFILE DOMAIN-CONTAINING PROTEIN"/>
    <property type="match status" value="1"/>
</dbReference>
<dbReference type="OrthoDB" id="5243516at2"/>
<feature type="domain" description="Major facilitator superfamily (MFS) profile" evidence="7">
    <location>
        <begin position="1"/>
        <end position="189"/>
    </location>
</feature>
<organism evidence="8 9">
    <name type="scientific">Bailinhaonella thermotolerans</name>
    <dbReference type="NCBI Taxonomy" id="1070861"/>
    <lineage>
        <taxon>Bacteria</taxon>
        <taxon>Bacillati</taxon>
        <taxon>Actinomycetota</taxon>
        <taxon>Actinomycetes</taxon>
        <taxon>Streptosporangiales</taxon>
        <taxon>Streptosporangiaceae</taxon>
        <taxon>Bailinhaonella</taxon>
    </lineage>
</organism>